<dbReference type="Pfam" id="PF03402">
    <property type="entry name" value="V1R"/>
    <property type="match status" value="1"/>
</dbReference>
<evidence type="ECO:0000313" key="14">
    <source>
        <dbReference type="Proteomes" id="UP001166674"/>
    </source>
</evidence>
<proteinExistence type="inferred from homology"/>
<evidence type="ECO:0000256" key="9">
    <source>
        <dbReference type="ARBA" id="ARBA00023170"/>
    </source>
</evidence>
<gene>
    <name evidence="13" type="ORF">SUZIE_172330</name>
</gene>
<keyword evidence="6 11" id="KW-1133">Transmembrane helix</keyword>
<evidence type="ECO:0000256" key="6">
    <source>
        <dbReference type="ARBA" id="ARBA00022989"/>
    </source>
</evidence>
<keyword evidence="3 11" id="KW-1003">Cell membrane</keyword>
<evidence type="ECO:0000256" key="11">
    <source>
        <dbReference type="RuleBase" id="RU364061"/>
    </source>
</evidence>
<feature type="compositionally biased region" description="Basic and acidic residues" evidence="12">
    <location>
        <begin position="21"/>
        <end position="31"/>
    </location>
</feature>
<keyword evidence="14" id="KW-1185">Reference proteome</keyword>
<keyword evidence="10 11" id="KW-0807">Transducer</keyword>
<comment type="subcellular location">
    <subcellularLocation>
        <location evidence="1 11">Cell membrane</location>
        <topology evidence="1 11">Multi-pass membrane protein</topology>
    </subcellularLocation>
</comment>
<keyword evidence="5 11" id="KW-0812">Transmembrane</keyword>
<dbReference type="EMBL" id="JAATJV010386497">
    <property type="protein sequence ID" value="MBZ3883316.1"/>
    <property type="molecule type" value="Genomic_DNA"/>
</dbReference>
<dbReference type="AlphaFoldDB" id="A0AA41N431"/>
<evidence type="ECO:0000256" key="8">
    <source>
        <dbReference type="ARBA" id="ARBA00023136"/>
    </source>
</evidence>
<protein>
    <recommendedName>
        <fullName evidence="11">Vomeronasal type-1 receptor</fullName>
    </recommendedName>
</protein>
<sequence>MKNSTIVPQSSEGEENAVQTAHEHEETHQQKDGYGGPLFSGRFWRQADAVKHRPKPADLTIAHLAFIHLLMLIIRALLDMDIFGVQDTWNDITCKTVVYLNRLMRSLSVSTTCMLNILQAITLSPQTSILAKLKVNISTTESVLLSHSLGVHHVH</sequence>
<evidence type="ECO:0000256" key="4">
    <source>
        <dbReference type="ARBA" id="ARBA00022507"/>
    </source>
</evidence>
<dbReference type="PANTHER" id="PTHR24062">
    <property type="entry name" value="VOMERONASAL TYPE-1 RECEPTOR"/>
    <property type="match status" value="1"/>
</dbReference>
<evidence type="ECO:0000256" key="10">
    <source>
        <dbReference type="ARBA" id="ARBA00023224"/>
    </source>
</evidence>
<feature type="region of interest" description="Disordered" evidence="12">
    <location>
        <begin position="1"/>
        <end position="36"/>
    </location>
</feature>
<reference evidence="13" key="1">
    <citation type="submission" date="2020-03" db="EMBL/GenBank/DDBJ databases">
        <title>Studies in the Genomics of Life Span.</title>
        <authorList>
            <person name="Glass D."/>
        </authorList>
    </citation>
    <scope>NUCLEOTIDE SEQUENCE</scope>
    <source>
        <strain evidence="13">SUZIE</strain>
        <tissue evidence="13">Muscle</tissue>
    </source>
</reference>
<dbReference type="GO" id="GO:0016503">
    <property type="term" value="F:pheromone receptor activity"/>
    <property type="evidence" value="ECO:0007669"/>
    <property type="project" value="InterPro"/>
</dbReference>
<feature type="compositionally biased region" description="Polar residues" evidence="12">
    <location>
        <begin position="1"/>
        <end position="11"/>
    </location>
</feature>
<dbReference type="Proteomes" id="UP001166674">
    <property type="component" value="Unassembled WGS sequence"/>
</dbReference>
<comment type="caution">
    <text evidence="13">The sequence shown here is derived from an EMBL/GenBank/DDBJ whole genome shotgun (WGS) entry which is preliminary data.</text>
</comment>
<keyword evidence="7 11" id="KW-0297">G-protein coupled receptor</keyword>
<evidence type="ECO:0000313" key="13">
    <source>
        <dbReference type="EMBL" id="MBZ3883316.1"/>
    </source>
</evidence>
<organism evidence="13 14">
    <name type="scientific">Sciurus carolinensis</name>
    <name type="common">Eastern gray squirrel</name>
    <dbReference type="NCBI Taxonomy" id="30640"/>
    <lineage>
        <taxon>Eukaryota</taxon>
        <taxon>Metazoa</taxon>
        <taxon>Chordata</taxon>
        <taxon>Craniata</taxon>
        <taxon>Vertebrata</taxon>
        <taxon>Euteleostomi</taxon>
        <taxon>Mammalia</taxon>
        <taxon>Eutheria</taxon>
        <taxon>Euarchontoglires</taxon>
        <taxon>Glires</taxon>
        <taxon>Rodentia</taxon>
        <taxon>Sciuromorpha</taxon>
        <taxon>Sciuridae</taxon>
        <taxon>Sciurinae</taxon>
        <taxon>Sciurini</taxon>
        <taxon>Sciurus</taxon>
    </lineage>
</organism>
<dbReference type="PRINTS" id="PR01534">
    <property type="entry name" value="VOMERONASL1R"/>
</dbReference>
<comment type="caution">
    <text evidence="11">Lacks conserved residue(s) required for the propagation of feature annotation.</text>
</comment>
<evidence type="ECO:0000256" key="1">
    <source>
        <dbReference type="ARBA" id="ARBA00004651"/>
    </source>
</evidence>
<evidence type="ECO:0000256" key="12">
    <source>
        <dbReference type="SAM" id="MobiDB-lite"/>
    </source>
</evidence>
<feature type="transmembrane region" description="Helical" evidence="11">
    <location>
        <begin position="60"/>
        <end position="78"/>
    </location>
</feature>
<dbReference type="GO" id="GO:0005886">
    <property type="term" value="C:plasma membrane"/>
    <property type="evidence" value="ECO:0007669"/>
    <property type="project" value="UniProtKB-SubCell"/>
</dbReference>
<accession>A0AA41N431</accession>
<keyword evidence="8 11" id="KW-0472">Membrane</keyword>
<evidence type="ECO:0000256" key="7">
    <source>
        <dbReference type="ARBA" id="ARBA00023040"/>
    </source>
</evidence>
<keyword evidence="4 11" id="KW-0589">Pheromone response</keyword>
<evidence type="ECO:0000256" key="3">
    <source>
        <dbReference type="ARBA" id="ARBA00022475"/>
    </source>
</evidence>
<comment type="similarity">
    <text evidence="2 11">Belongs to the G-protein coupled receptor 1 family.</text>
</comment>
<dbReference type="GO" id="GO:0019236">
    <property type="term" value="P:response to pheromone"/>
    <property type="evidence" value="ECO:0007669"/>
    <property type="project" value="UniProtKB-KW"/>
</dbReference>
<name>A0AA41N431_SCICA</name>
<dbReference type="InterPro" id="IPR004072">
    <property type="entry name" value="Vmron_rcpt_1"/>
</dbReference>
<evidence type="ECO:0000256" key="2">
    <source>
        <dbReference type="ARBA" id="ARBA00010663"/>
    </source>
</evidence>
<evidence type="ECO:0000256" key="5">
    <source>
        <dbReference type="ARBA" id="ARBA00022692"/>
    </source>
</evidence>
<keyword evidence="9 11" id="KW-0675">Receptor</keyword>